<dbReference type="InterPro" id="IPR036514">
    <property type="entry name" value="SGNH_hydro_sf"/>
</dbReference>
<dbReference type="GO" id="GO:0016787">
    <property type="term" value="F:hydrolase activity"/>
    <property type="evidence" value="ECO:0007669"/>
    <property type="project" value="UniProtKB-KW"/>
</dbReference>
<sequence>MRHSLIMMSILPMLAQAATAPDGATMQEAFTTCTNLECGRYTSSKFSMGEHFLSGKIVRGETFFADGDGEREFKMAFKPERIISVFNQTTGEIYIAGTDYLETKDGISIPKDSRIKFSPHGFASPAPAEDLKNYGVRMTTEFQGYQYSVSYEKSSFFAVEQHGKLGRLKEKFGKSPVNITFFGDSITAGANATAESAPPHQPGYAGLVAARLNDLYPTLVSYRNNSVGGWSAINATASVEYRVNDLKSDLVVLAFGMNDGGGYTPDEYHKHIKYVIDAIRAKQPDTAILLVSPTRANPSTFTQNREYVSNYWPKLVELSENYKNVKAVNLTSLWDRLLVNKHYLDLTGNGLNHPNDFGHRMIAEAVLYSIIE</sequence>
<keyword evidence="4" id="KW-1185">Reference proteome</keyword>
<dbReference type="RefSeq" id="WP_262951456.1">
    <property type="nucleotide sequence ID" value="NZ_JAOSLA010000015.1"/>
</dbReference>
<dbReference type="Proteomes" id="UP001139994">
    <property type="component" value="Unassembled WGS sequence"/>
</dbReference>
<dbReference type="PANTHER" id="PTHR30383:SF5">
    <property type="entry name" value="SGNH HYDROLASE-TYPE ESTERASE DOMAIN-CONTAINING PROTEIN"/>
    <property type="match status" value="1"/>
</dbReference>
<evidence type="ECO:0000313" key="3">
    <source>
        <dbReference type="EMBL" id="MCU7238779.1"/>
    </source>
</evidence>
<dbReference type="CDD" id="cd00229">
    <property type="entry name" value="SGNH_hydrolase"/>
    <property type="match status" value="1"/>
</dbReference>
<dbReference type="SUPFAM" id="SSF52266">
    <property type="entry name" value="SGNH hydrolase"/>
    <property type="match status" value="1"/>
</dbReference>
<dbReference type="PANTHER" id="PTHR30383">
    <property type="entry name" value="THIOESTERASE 1/PROTEASE 1/LYSOPHOSPHOLIPASE L1"/>
    <property type="match status" value="1"/>
</dbReference>
<dbReference type="EMBL" id="JAOSLA010000015">
    <property type="protein sequence ID" value="MCU7238779.1"/>
    <property type="molecule type" value="Genomic_DNA"/>
</dbReference>
<keyword evidence="3" id="KW-0378">Hydrolase</keyword>
<evidence type="ECO:0000256" key="1">
    <source>
        <dbReference type="SAM" id="SignalP"/>
    </source>
</evidence>
<protein>
    <submittedName>
        <fullName evidence="3">SGNH/GDSL hydrolase family protein</fullName>
    </submittedName>
</protein>
<proteinExistence type="predicted"/>
<gene>
    <name evidence="3" type="ORF">OC929_12010</name>
</gene>
<reference evidence="3" key="3">
    <citation type="journal article" date="2023" name="mSystems">
        <title>Charting the Lipopeptidome of Nonpathogenic Pseudomonas.</title>
        <authorList>
            <person name="Cesa-Luna C."/>
            <person name="Geudens N."/>
            <person name="Girard L."/>
            <person name="De Roo V."/>
            <person name="Maklad H.R."/>
            <person name="Martins J.C."/>
            <person name="Hofte M."/>
            <person name="De Mot R."/>
        </authorList>
    </citation>
    <scope>NUCLEOTIDE SEQUENCE</scope>
    <source>
        <strain evidence="3">COR51</strain>
    </source>
</reference>
<feature type="chain" id="PRO_5045367328" evidence="1">
    <location>
        <begin position="18"/>
        <end position="372"/>
    </location>
</feature>
<evidence type="ECO:0000259" key="2">
    <source>
        <dbReference type="Pfam" id="PF13472"/>
    </source>
</evidence>
<keyword evidence="1" id="KW-0732">Signal</keyword>
<name>A0ABT2VAN8_9PSED</name>
<dbReference type="InterPro" id="IPR051532">
    <property type="entry name" value="Ester_Hydrolysis_Enzymes"/>
</dbReference>
<dbReference type="InterPro" id="IPR013830">
    <property type="entry name" value="SGNH_hydro"/>
</dbReference>
<reference evidence="3" key="2">
    <citation type="submission" date="2022-09" db="EMBL/GenBank/DDBJ databases">
        <authorList>
            <person name="Cesa-Luna C."/>
            <person name="Girard L."/>
            <person name="Lood C."/>
            <person name="Hofte M."/>
            <person name="De Mot R."/>
        </authorList>
    </citation>
    <scope>NUCLEOTIDE SEQUENCE</scope>
    <source>
        <strain evidence="3">COR51</strain>
    </source>
</reference>
<evidence type="ECO:0000313" key="4">
    <source>
        <dbReference type="Proteomes" id="UP001139994"/>
    </source>
</evidence>
<dbReference type="Gene3D" id="3.40.50.1110">
    <property type="entry name" value="SGNH hydrolase"/>
    <property type="match status" value="1"/>
</dbReference>
<feature type="domain" description="SGNH hydrolase-type esterase" evidence="2">
    <location>
        <begin position="181"/>
        <end position="360"/>
    </location>
</feature>
<reference evidence="3" key="1">
    <citation type="journal article" date="2022" name="Microbiol. Spectr.">
        <title>An Nuclear Magnetic Resonance Fingerprint Matching Approach for the Identification and Structural Re-Evaluation of Pseudomonas Lipopeptides.</title>
        <authorList>
            <person name="De Roo V."/>
            <person name="Verleysen Y."/>
            <person name="Kovacs B."/>
            <person name="De Vleeschouwer M."/>
            <person name="Muangkaew P."/>
            <person name="Girard L."/>
            <person name="Hofte M."/>
            <person name="De Mot R."/>
            <person name="Madder A."/>
            <person name="Geudens N."/>
            <person name="Martins J.C."/>
        </authorList>
    </citation>
    <scope>NUCLEOTIDE SEQUENCE</scope>
    <source>
        <strain evidence="3">COR51</strain>
    </source>
</reference>
<comment type="caution">
    <text evidence="3">The sequence shown here is derived from an EMBL/GenBank/DDBJ whole genome shotgun (WGS) entry which is preliminary data.</text>
</comment>
<feature type="signal peptide" evidence="1">
    <location>
        <begin position="1"/>
        <end position="17"/>
    </location>
</feature>
<dbReference type="Pfam" id="PF13472">
    <property type="entry name" value="Lipase_GDSL_2"/>
    <property type="match status" value="1"/>
</dbReference>
<organism evidence="3 4">
    <name type="scientific">Pseudomonas peradeniyensis</name>
    <dbReference type="NCBI Taxonomy" id="2745488"/>
    <lineage>
        <taxon>Bacteria</taxon>
        <taxon>Pseudomonadati</taxon>
        <taxon>Pseudomonadota</taxon>
        <taxon>Gammaproteobacteria</taxon>
        <taxon>Pseudomonadales</taxon>
        <taxon>Pseudomonadaceae</taxon>
        <taxon>Pseudomonas</taxon>
    </lineage>
</organism>
<accession>A0ABT2VAN8</accession>